<dbReference type="AlphaFoldDB" id="A0A6I6MPX6"/>
<keyword evidence="3" id="KW-1185">Reference proteome</keyword>
<sequence length="263" mass="28807">MRRGRGAGARNALGLVLIGVAMLVLGGLAGASLLLRAPPTDAETLCRIDAPLGAHTIILVDATDRLESRHRRKLRAVLAQERVRLAQYDRLTIMRLNVRRPQEPAILFSKCLPRPPEQTNPLFENARMTQQRWDEDFAQALDSALRSAGSSGPARASPILSGVRAVAADPDFGAEIPRRRLVLVSDLLEHDPEGFSLYVSDANFAAWRAIAPSGPPDLARIDLRVVPIDRPDHAERQAYALENFWPAFFDAADAQSVSFDPAP</sequence>
<dbReference type="EMBL" id="CP047045">
    <property type="protein sequence ID" value="QGZ96769.1"/>
    <property type="molecule type" value="Genomic_DNA"/>
</dbReference>
<gene>
    <name evidence="2" type="ORF">DSM104635_03630</name>
</gene>
<dbReference type="RefSeq" id="WP_158767541.1">
    <property type="nucleotide sequence ID" value="NZ_CP047045.1"/>
</dbReference>
<organism evidence="2 3">
    <name type="scientific">Terricaulis silvestris</name>
    <dbReference type="NCBI Taxonomy" id="2686094"/>
    <lineage>
        <taxon>Bacteria</taxon>
        <taxon>Pseudomonadati</taxon>
        <taxon>Pseudomonadota</taxon>
        <taxon>Alphaproteobacteria</taxon>
        <taxon>Caulobacterales</taxon>
        <taxon>Caulobacteraceae</taxon>
        <taxon>Terricaulis</taxon>
    </lineage>
</organism>
<keyword evidence="1" id="KW-1133">Transmembrane helix</keyword>
<evidence type="ECO:0000313" key="2">
    <source>
        <dbReference type="EMBL" id="QGZ96769.1"/>
    </source>
</evidence>
<name>A0A6I6MPX6_9CAUL</name>
<dbReference type="KEGG" id="tsv:DSM104635_03630"/>
<feature type="transmembrane region" description="Helical" evidence="1">
    <location>
        <begin position="12"/>
        <end position="35"/>
    </location>
</feature>
<evidence type="ECO:0000313" key="3">
    <source>
        <dbReference type="Proteomes" id="UP000431269"/>
    </source>
</evidence>
<keyword evidence="1" id="KW-0812">Transmembrane</keyword>
<keyword evidence="1" id="KW-0472">Membrane</keyword>
<protein>
    <recommendedName>
        <fullName evidence="4">VWFA domain-containing protein</fullName>
    </recommendedName>
</protein>
<proteinExistence type="predicted"/>
<evidence type="ECO:0000256" key="1">
    <source>
        <dbReference type="SAM" id="Phobius"/>
    </source>
</evidence>
<evidence type="ECO:0008006" key="4">
    <source>
        <dbReference type="Google" id="ProtNLM"/>
    </source>
</evidence>
<accession>A0A6I6MPX6</accession>
<reference evidence="3" key="1">
    <citation type="submission" date="2019-12" db="EMBL/GenBank/DDBJ databases">
        <title>Complete genome of Terracaulis silvestris 0127_4.</title>
        <authorList>
            <person name="Vieira S."/>
            <person name="Riedel T."/>
            <person name="Sproer C."/>
            <person name="Pascual J."/>
            <person name="Boedeker C."/>
            <person name="Overmann J."/>
        </authorList>
    </citation>
    <scope>NUCLEOTIDE SEQUENCE [LARGE SCALE GENOMIC DNA]</scope>
    <source>
        <strain evidence="3">0127_4</strain>
    </source>
</reference>
<dbReference type="Proteomes" id="UP000431269">
    <property type="component" value="Chromosome"/>
</dbReference>